<dbReference type="GO" id="GO:2000143">
    <property type="term" value="P:negative regulation of DNA-templated transcription initiation"/>
    <property type="evidence" value="ECO:0007669"/>
    <property type="project" value="TreeGrafter"/>
</dbReference>
<keyword evidence="12" id="KW-1185">Reference proteome</keyword>
<evidence type="ECO:0000256" key="4">
    <source>
        <dbReference type="ARBA" id="ARBA00023015"/>
    </source>
</evidence>
<accession>A0A3D3R9L9</accession>
<dbReference type="EMBL" id="DQAY01000132">
    <property type="protein sequence ID" value="HCO25533.1"/>
    <property type="molecule type" value="Genomic_DNA"/>
</dbReference>
<dbReference type="PANTHER" id="PTHR34701">
    <property type="entry name" value="TRANSCRIPTIONAL REGULATOR MRAZ"/>
    <property type="match status" value="1"/>
</dbReference>
<gene>
    <name evidence="7 10" type="primary">mraZ</name>
    <name evidence="9" type="ORF">DIT97_21845</name>
    <name evidence="10" type="ORF">GmarT_21130</name>
</gene>
<dbReference type="InterPro" id="IPR037914">
    <property type="entry name" value="SpoVT-AbrB_sf"/>
</dbReference>
<organism evidence="9 11">
    <name type="scientific">Gimesia maris</name>
    <dbReference type="NCBI Taxonomy" id="122"/>
    <lineage>
        <taxon>Bacteria</taxon>
        <taxon>Pseudomonadati</taxon>
        <taxon>Planctomycetota</taxon>
        <taxon>Planctomycetia</taxon>
        <taxon>Planctomycetales</taxon>
        <taxon>Planctomycetaceae</taxon>
        <taxon>Gimesia</taxon>
    </lineage>
</organism>
<keyword evidence="4 7" id="KW-0805">Transcription regulation</keyword>
<dbReference type="InterPro" id="IPR038619">
    <property type="entry name" value="MraZ_sf"/>
</dbReference>
<dbReference type="GO" id="GO:0009295">
    <property type="term" value="C:nucleoid"/>
    <property type="evidence" value="ECO:0007669"/>
    <property type="project" value="UniProtKB-SubCell"/>
</dbReference>
<dbReference type="PANTHER" id="PTHR34701:SF1">
    <property type="entry name" value="TRANSCRIPTIONAL REGULATOR MRAZ"/>
    <property type="match status" value="1"/>
</dbReference>
<reference evidence="10 12" key="2">
    <citation type="submission" date="2019-08" db="EMBL/GenBank/DDBJ databases">
        <title>Deep-cultivation of Planctomycetes and their phenomic and genomic characterization uncovers novel biology.</title>
        <authorList>
            <person name="Wiegand S."/>
            <person name="Jogler M."/>
            <person name="Boedeker C."/>
            <person name="Pinto D."/>
            <person name="Vollmers J."/>
            <person name="Rivas-Marin E."/>
            <person name="Kohn T."/>
            <person name="Peeters S.H."/>
            <person name="Heuer A."/>
            <person name="Rast P."/>
            <person name="Oberbeckmann S."/>
            <person name="Bunk B."/>
            <person name="Jeske O."/>
            <person name="Meyerdierks A."/>
            <person name="Storesund J.E."/>
            <person name="Kallscheuer N."/>
            <person name="Luecker S."/>
            <person name="Lage O.M."/>
            <person name="Pohl T."/>
            <person name="Merkel B.J."/>
            <person name="Hornburger P."/>
            <person name="Mueller R.-W."/>
            <person name="Bruemmer F."/>
            <person name="Labrenz M."/>
            <person name="Spormann A.M."/>
            <person name="Op den Camp H."/>
            <person name="Overmann J."/>
            <person name="Amann R."/>
            <person name="Jetten M.S.M."/>
            <person name="Mascher T."/>
            <person name="Medema M.H."/>
            <person name="Devos D.P."/>
            <person name="Kaster A.-K."/>
            <person name="Ovreas L."/>
            <person name="Rohde M."/>
            <person name="Galperin M.Y."/>
            <person name="Jogler C."/>
        </authorList>
    </citation>
    <scope>NUCLEOTIDE SEQUENCE [LARGE SCALE GENOMIC DNA]</scope>
    <source>
        <strain evidence="10 12">DSM 8797</strain>
    </source>
</reference>
<name>A0A3D3R9L9_9PLAN</name>
<reference evidence="9 11" key="1">
    <citation type="journal article" date="2018" name="Nat. Biotechnol.">
        <title>A standardized bacterial taxonomy based on genome phylogeny substantially revises the tree of life.</title>
        <authorList>
            <person name="Parks D.H."/>
            <person name="Chuvochina M."/>
            <person name="Waite D.W."/>
            <person name="Rinke C."/>
            <person name="Skarshewski A."/>
            <person name="Chaumeil P.A."/>
            <person name="Hugenholtz P."/>
        </authorList>
    </citation>
    <scope>NUCLEOTIDE SEQUENCE [LARGE SCALE GENOMIC DNA]</scope>
    <source>
        <strain evidence="9">UBA9375</strain>
    </source>
</reference>
<dbReference type="InterPro" id="IPR035644">
    <property type="entry name" value="MraZ_C"/>
</dbReference>
<evidence type="ECO:0000256" key="3">
    <source>
        <dbReference type="ARBA" id="ARBA00022737"/>
    </source>
</evidence>
<evidence type="ECO:0000313" key="12">
    <source>
        <dbReference type="Proteomes" id="UP000322887"/>
    </source>
</evidence>
<evidence type="ECO:0000313" key="11">
    <source>
        <dbReference type="Proteomes" id="UP000263642"/>
    </source>
</evidence>
<dbReference type="GO" id="GO:0000976">
    <property type="term" value="F:transcription cis-regulatory region binding"/>
    <property type="evidence" value="ECO:0007669"/>
    <property type="project" value="TreeGrafter"/>
</dbReference>
<feature type="domain" description="SpoVT-AbrB" evidence="8">
    <location>
        <begin position="81"/>
        <end position="126"/>
    </location>
</feature>
<keyword evidence="9" id="KW-0131">Cell cycle</keyword>
<dbReference type="PROSITE" id="PS51740">
    <property type="entry name" value="SPOVT_ABRB"/>
    <property type="match status" value="2"/>
</dbReference>
<proteinExistence type="inferred from homology"/>
<dbReference type="Gene3D" id="3.40.1550.20">
    <property type="entry name" value="Transcriptional regulator MraZ domain"/>
    <property type="match status" value="1"/>
</dbReference>
<dbReference type="InterPro" id="IPR035642">
    <property type="entry name" value="MraZ_N"/>
</dbReference>
<keyword evidence="2 7" id="KW-0963">Cytoplasm</keyword>
<dbReference type="RefSeq" id="WP_002649067.1">
    <property type="nucleotide sequence ID" value="NZ_CAXAST010000007.1"/>
</dbReference>
<evidence type="ECO:0000259" key="8">
    <source>
        <dbReference type="PROSITE" id="PS51740"/>
    </source>
</evidence>
<keyword evidence="5 7" id="KW-0238">DNA-binding</keyword>
<evidence type="ECO:0000256" key="5">
    <source>
        <dbReference type="ARBA" id="ARBA00023125"/>
    </source>
</evidence>
<dbReference type="GeneID" id="98646703"/>
<accession>A0A517X9V3</accession>
<dbReference type="EMBL" id="CP042910">
    <property type="protein sequence ID" value="QEG16251.1"/>
    <property type="molecule type" value="Genomic_DNA"/>
</dbReference>
<evidence type="ECO:0000313" key="10">
    <source>
        <dbReference type="EMBL" id="QEG16251.1"/>
    </source>
</evidence>
<evidence type="ECO:0000256" key="7">
    <source>
        <dbReference type="HAMAP-Rule" id="MF_01008"/>
    </source>
</evidence>
<dbReference type="SUPFAM" id="SSF89447">
    <property type="entry name" value="AbrB/MazE/MraZ-like"/>
    <property type="match status" value="1"/>
</dbReference>
<dbReference type="GO" id="GO:0003700">
    <property type="term" value="F:DNA-binding transcription factor activity"/>
    <property type="evidence" value="ECO:0007669"/>
    <property type="project" value="UniProtKB-UniRule"/>
</dbReference>
<dbReference type="HAMAP" id="MF_01008">
    <property type="entry name" value="MraZ"/>
    <property type="match status" value="1"/>
</dbReference>
<keyword evidence="6 7" id="KW-0804">Transcription</keyword>
<comment type="similarity">
    <text evidence="7">Belongs to the MraZ family.</text>
</comment>
<dbReference type="InterPro" id="IPR003444">
    <property type="entry name" value="MraZ"/>
</dbReference>
<sequence length="151" mass="17141">MALTGTFNKILDGKRRLAIPKRLKEELVEEKSPQVYIAPGTASVLLVYSEKGFEQQAQRLADFSRNGPEAAQYLRLYYARAEKVEVDSQGRVCIPERLAELASLEPKQEVVLLGVQDHAEIWSAERWNTYLNNHGPNFDEMAAQAFGQMTW</sequence>
<evidence type="ECO:0000256" key="1">
    <source>
        <dbReference type="ARBA" id="ARBA00013860"/>
    </source>
</evidence>
<dbReference type="GO" id="GO:0005737">
    <property type="term" value="C:cytoplasm"/>
    <property type="evidence" value="ECO:0007669"/>
    <property type="project" value="UniProtKB-UniRule"/>
</dbReference>
<keyword evidence="9" id="KW-0132">Cell division</keyword>
<dbReference type="Proteomes" id="UP000263642">
    <property type="component" value="Unassembled WGS sequence"/>
</dbReference>
<dbReference type="InterPro" id="IPR007159">
    <property type="entry name" value="SpoVT-AbrB_dom"/>
</dbReference>
<evidence type="ECO:0000256" key="2">
    <source>
        <dbReference type="ARBA" id="ARBA00022490"/>
    </source>
</evidence>
<dbReference type="CDD" id="cd16320">
    <property type="entry name" value="MraZ_N"/>
    <property type="match status" value="1"/>
</dbReference>
<comment type="subcellular location">
    <subcellularLocation>
        <location evidence="7">Cytoplasm</location>
        <location evidence="7">Nucleoid</location>
    </subcellularLocation>
</comment>
<dbReference type="AlphaFoldDB" id="A0A3D3R9L9"/>
<dbReference type="InterPro" id="IPR020603">
    <property type="entry name" value="MraZ_dom"/>
</dbReference>
<dbReference type="Pfam" id="PF02381">
    <property type="entry name" value="MraZ"/>
    <property type="match status" value="2"/>
</dbReference>
<protein>
    <recommendedName>
        <fullName evidence="1 7">Transcriptional regulator MraZ</fullName>
    </recommendedName>
</protein>
<evidence type="ECO:0000313" key="9">
    <source>
        <dbReference type="EMBL" id="HCO25533.1"/>
    </source>
</evidence>
<keyword evidence="3" id="KW-0677">Repeat</keyword>
<evidence type="ECO:0000256" key="6">
    <source>
        <dbReference type="ARBA" id="ARBA00023163"/>
    </source>
</evidence>
<dbReference type="GO" id="GO:0051301">
    <property type="term" value="P:cell division"/>
    <property type="evidence" value="ECO:0007669"/>
    <property type="project" value="UniProtKB-KW"/>
</dbReference>
<comment type="subunit">
    <text evidence="7">Forms oligomers.</text>
</comment>
<feature type="domain" description="SpoVT-AbrB" evidence="8">
    <location>
        <begin position="6"/>
        <end position="52"/>
    </location>
</feature>
<dbReference type="Proteomes" id="UP000322887">
    <property type="component" value="Chromosome"/>
</dbReference>
<dbReference type="CDD" id="cd16321">
    <property type="entry name" value="MraZ_C"/>
    <property type="match status" value="1"/>
</dbReference>